<dbReference type="RefSeq" id="WP_169789346.1">
    <property type="nucleotide sequence ID" value="NZ_BJYZ01000020.1"/>
</dbReference>
<evidence type="ECO:0008006" key="4">
    <source>
        <dbReference type="Google" id="ProtNLM"/>
    </source>
</evidence>
<organism evidence="2 3">
    <name type="scientific">Skermanella aerolata</name>
    <dbReference type="NCBI Taxonomy" id="393310"/>
    <lineage>
        <taxon>Bacteria</taxon>
        <taxon>Pseudomonadati</taxon>
        <taxon>Pseudomonadota</taxon>
        <taxon>Alphaproteobacteria</taxon>
        <taxon>Rhodospirillales</taxon>
        <taxon>Azospirillaceae</taxon>
        <taxon>Skermanella</taxon>
    </lineage>
</organism>
<dbReference type="InterPro" id="IPR032809">
    <property type="entry name" value="Put_HupE_UreJ"/>
</dbReference>
<accession>A0A512DVI4</accession>
<dbReference type="Pfam" id="PF13795">
    <property type="entry name" value="HupE_UreJ_2"/>
    <property type="match status" value="1"/>
</dbReference>
<name>A0A512DVI4_9PROT</name>
<evidence type="ECO:0000256" key="1">
    <source>
        <dbReference type="SAM" id="Phobius"/>
    </source>
</evidence>
<feature type="transmembrane region" description="Helical" evidence="1">
    <location>
        <begin position="332"/>
        <end position="353"/>
    </location>
</feature>
<evidence type="ECO:0000313" key="3">
    <source>
        <dbReference type="Proteomes" id="UP000321523"/>
    </source>
</evidence>
<sequence>MLIALSAASILGWAIGSKAHEVPDQVTVLTFLKPEGKTLTLLVRAPMKSLRDVDVPLKANGFLDLSRVDAPLEHAAQLWISDFVELYENDARLAKPRLLGARVSLPSDRSFAEYDQALAHIGSGPLPADTEIYWEQGLLDVAYEYPIASDGSSFAIRPGLTRLGLQVNVSMRFLPPGGAERAFDVHADVGVVHLDPSWRQAFGLFAWQGFLHILDGIDHLLFLFALVIPFRRLKPLVGIVTAFTVAHSITLIASAYGLAPDALWFPPLIETLIAVSILYMALENIVGARFEQRWAVTFAFGLVHGFGFSFLLSERLQFAGSHLVTSLLAFNIGVELGQLLVLIVALPALGFLFRHIVEKRIGTIILSALVAHTAWHWMVDRGGQLSQYPWPKMDAIALSAALWWAMAAVALAGLIWLLSGFIARWERTGLDASEPSLPHTPLLSKRCASRWNMGRARRKAI</sequence>
<feature type="transmembrane region" description="Helical" evidence="1">
    <location>
        <begin position="264"/>
        <end position="282"/>
    </location>
</feature>
<feature type="transmembrane region" description="Helical" evidence="1">
    <location>
        <begin position="205"/>
        <end position="228"/>
    </location>
</feature>
<dbReference type="EMBL" id="BJYZ01000020">
    <property type="protein sequence ID" value="GEO40260.1"/>
    <property type="molecule type" value="Genomic_DNA"/>
</dbReference>
<feature type="transmembrane region" description="Helical" evidence="1">
    <location>
        <begin position="294"/>
        <end position="312"/>
    </location>
</feature>
<proteinExistence type="predicted"/>
<feature type="transmembrane region" description="Helical" evidence="1">
    <location>
        <begin position="398"/>
        <end position="418"/>
    </location>
</feature>
<keyword evidence="1" id="KW-0812">Transmembrane</keyword>
<keyword evidence="1" id="KW-0472">Membrane</keyword>
<protein>
    <recommendedName>
        <fullName evidence="4">HupE/UreJ family protein</fullName>
    </recommendedName>
</protein>
<feature type="transmembrane region" description="Helical" evidence="1">
    <location>
        <begin position="360"/>
        <end position="378"/>
    </location>
</feature>
<reference evidence="2 3" key="1">
    <citation type="submission" date="2019-07" db="EMBL/GenBank/DDBJ databases">
        <title>Whole genome shotgun sequence of Skermanella aerolata NBRC 106429.</title>
        <authorList>
            <person name="Hosoyama A."/>
            <person name="Uohara A."/>
            <person name="Ohji S."/>
            <person name="Ichikawa N."/>
        </authorList>
    </citation>
    <scope>NUCLEOTIDE SEQUENCE [LARGE SCALE GENOMIC DNA]</scope>
    <source>
        <strain evidence="2 3">NBRC 106429</strain>
    </source>
</reference>
<dbReference type="Proteomes" id="UP000321523">
    <property type="component" value="Unassembled WGS sequence"/>
</dbReference>
<gene>
    <name evidence="2" type="ORF">SAE02_44080</name>
</gene>
<evidence type="ECO:0000313" key="2">
    <source>
        <dbReference type="EMBL" id="GEO40260.1"/>
    </source>
</evidence>
<comment type="caution">
    <text evidence="2">The sequence shown here is derived from an EMBL/GenBank/DDBJ whole genome shotgun (WGS) entry which is preliminary data.</text>
</comment>
<keyword evidence="1" id="KW-1133">Transmembrane helix</keyword>
<feature type="transmembrane region" description="Helical" evidence="1">
    <location>
        <begin position="235"/>
        <end position="258"/>
    </location>
</feature>
<keyword evidence="3" id="KW-1185">Reference proteome</keyword>
<dbReference type="AlphaFoldDB" id="A0A512DVI4"/>